<evidence type="ECO:0000313" key="3">
    <source>
        <dbReference type="Proteomes" id="UP000054805"/>
    </source>
</evidence>
<keyword evidence="1" id="KW-0732">Signal</keyword>
<feature type="chain" id="PRO_5006879585" description="SCAN domain-containing protein 3" evidence="1">
    <location>
        <begin position="21"/>
        <end position="65"/>
    </location>
</feature>
<protein>
    <recommendedName>
        <fullName evidence="4">SCAN domain-containing protein 3</fullName>
    </recommendedName>
</protein>
<keyword evidence="3" id="KW-1185">Reference proteome</keyword>
<dbReference type="EMBL" id="JYDS01000301">
    <property type="protein sequence ID" value="KRZ16537.1"/>
    <property type="molecule type" value="Genomic_DNA"/>
</dbReference>
<feature type="signal peptide" evidence="1">
    <location>
        <begin position="1"/>
        <end position="20"/>
    </location>
</feature>
<sequence length="65" mass="7713">MVRKFLLVFISSYLVERSFSVVTDFLTNKRSRLQIAKRGDFRLFLTNIEPNVDRLVAMHQHHPSH</sequence>
<proteinExistence type="predicted"/>
<evidence type="ECO:0008006" key="4">
    <source>
        <dbReference type="Google" id="ProtNLM"/>
    </source>
</evidence>
<evidence type="ECO:0000313" key="2">
    <source>
        <dbReference type="EMBL" id="KRZ16537.1"/>
    </source>
</evidence>
<accession>A0A0V1I0U7</accession>
<dbReference type="Proteomes" id="UP000054805">
    <property type="component" value="Unassembled WGS sequence"/>
</dbReference>
<evidence type="ECO:0000256" key="1">
    <source>
        <dbReference type="SAM" id="SignalP"/>
    </source>
</evidence>
<organism evidence="2 3">
    <name type="scientific">Trichinella pseudospiralis</name>
    <name type="common">Parasitic roundworm</name>
    <dbReference type="NCBI Taxonomy" id="6337"/>
    <lineage>
        <taxon>Eukaryota</taxon>
        <taxon>Metazoa</taxon>
        <taxon>Ecdysozoa</taxon>
        <taxon>Nematoda</taxon>
        <taxon>Enoplea</taxon>
        <taxon>Dorylaimia</taxon>
        <taxon>Trichinellida</taxon>
        <taxon>Trichinellidae</taxon>
        <taxon>Trichinella</taxon>
    </lineage>
</organism>
<gene>
    <name evidence="2" type="ORF">T4B_6930</name>
</gene>
<reference evidence="2 3" key="1">
    <citation type="submission" date="2015-01" db="EMBL/GenBank/DDBJ databases">
        <title>Evolution of Trichinella species and genotypes.</title>
        <authorList>
            <person name="Korhonen P.K."/>
            <person name="Edoardo P."/>
            <person name="Giuseppe L.R."/>
            <person name="Gasser R.B."/>
        </authorList>
    </citation>
    <scope>NUCLEOTIDE SEQUENCE [LARGE SCALE GENOMIC DNA]</scope>
    <source>
        <strain evidence="2">ISS588</strain>
    </source>
</reference>
<comment type="caution">
    <text evidence="2">The sequence shown here is derived from an EMBL/GenBank/DDBJ whole genome shotgun (WGS) entry which is preliminary data.</text>
</comment>
<name>A0A0V1I0U7_TRIPS</name>
<dbReference type="AlphaFoldDB" id="A0A0V1I0U7"/>